<proteinExistence type="predicted"/>
<dbReference type="OMA" id="KRWCCKH"/>
<dbReference type="NCBIfam" id="NF033547">
    <property type="entry name" value="transpos_IS1595"/>
    <property type="match status" value="1"/>
</dbReference>
<dbReference type="AlphaFoldDB" id="A0A2H3KQH3"/>
<organism evidence="2 3">
    <name type="scientific">Flavobacterium branchiophilum</name>
    <dbReference type="NCBI Taxonomy" id="55197"/>
    <lineage>
        <taxon>Bacteria</taxon>
        <taxon>Pseudomonadati</taxon>
        <taxon>Bacteroidota</taxon>
        <taxon>Flavobacteriia</taxon>
        <taxon>Flavobacteriales</taxon>
        <taxon>Flavobacteriaceae</taxon>
        <taxon>Flavobacterium</taxon>
    </lineage>
</organism>
<dbReference type="OrthoDB" id="9783459at2"/>
<dbReference type="InterPro" id="IPR024445">
    <property type="entry name" value="Tnp_ISXO2-like"/>
</dbReference>
<evidence type="ECO:0000259" key="1">
    <source>
        <dbReference type="SMART" id="SM01126"/>
    </source>
</evidence>
<dbReference type="Pfam" id="PF12760">
    <property type="entry name" value="Zn_ribbon_IS1595"/>
    <property type="match status" value="1"/>
</dbReference>
<gene>
    <name evidence="2" type="ORF">B0A77_01755</name>
</gene>
<reference evidence="2 3" key="1">
    <citation type="submission" date="2017-09" db="EMBL/GenBank/DDBJ databases">
        <title>Whole genomes of Flavobacteriaceae.</title>
        <authorList>
            <person name="Stine C."/>
            <person name="Li C."/>
            <person name="Tadesse D."/>
        </authorList>
    </citation>
    <scope>NUCLEOTIDE SEQUENCE [LARGE SCALE GENOMIC DNA]</scope>
    <source>
        <strain evidence="2 3">ATCC 35036</strain>
    </source>
</reference>
<protein>
    <submittedName>
        <fullName evidence="2">IS1595 family transposase ISFbr1</fullName>
    </submittedName>
</protein>
<comment type="caution">
    <text evidence="2">The sequence shown here is derived from an EMBL/GenBank/DDBJ whole genome shotgun (WGS) entry which is preliminary data.</text>
</comment>
<evidence type="ECO:0000313" key="3">
    <source>
        <dbReference type="Proteomes" id="UP000220828"/>
    </source>
</evidence>
<dbReference type="Proteomes" id="UP000220828">
    <property type="component" value="Unassembled WGS sequence"/>
</dbReference>
<evidence type="ECO:0000313" key="2">
    <source>
        <dbReference type="EMBL" id="PDS26702.1"/>
    </source>
</evidence>
<dbReference type="EMBL" id="PCMW01000009">
    <property type="protein sequence ID" value="PDS26702.1"/>
    <property type="molecule type" value="Genomic_DNA"/>
</dbReference>
<sequence>MEQFLGQGIIEYFDKFKTDLDCLEYLADRKWSNGYKCVKCGNSKYTVRKANFARDCNNCHHIESPSANTMFHKVKFGMRKAFTIVFEMSATTKGISSNQMAKRLNIRQSTAWLFMSKVRKAMKSSECYPIKGTAIVDEFVFGGKETLKQGRSTDSKKKKIVAAVEIDKNGGVKRAYFKLINDYSSVSLEKIFDAHISTEAKIITDEWTGYKPLKEMYDITQIKSNSSDFFEINTIIHQVKAWLRSTFSWMHEEHIEKYLDEYSYRLNRSNSKQTIFDNLIKRMVITKPLKYSEIIVST</sequence>
<name>A0A2H3KQH3_9FLAO</name>
<feature type="domain" description="ISXO2-like transposase" evidence="1">
    <location>
        <begin position="129"/>
        <end position="267"/>
    </location>
</feature>
<dbReference type="SMART" id="SM01126">
    <property type="entry name" value="DDE_Tnp_IS1595"/>
    <property type="match status" value="1"/>
</dbReference>
<dbReference type="RefSeq" id="WP_014082661.1">
    <property type="nucleotide sequence ID" value="NZ_PCMW01000009.1"/>
</dbReference>
<dbReference type="InterPro" id="IPR024442">
    <property type="entry name" value="Transposase_Zn_ribbon"/>
</dbReference>
<accession>A0A2H3KQH3</accession>
<dbReference type="Pfam" id="PF12762">
    <property type="entry name" value="DDE_Tnp_IS1595"/>
    <property type="match status" value="1"/>
</dbReference>